<reference evidence="8" key="2">
    <citation type="journal article" date="2014" name="ISME J.">
        <title>Microbial stratification in low pH oxic and suboxic macroscopic growths along an acid mine drainage.</title>
        <authorList>
            <person name="Mendez-Garcia C."/>
            <person name="Mesa V."/>
            <person name="Sprenger R.R."/>
            <person name="Richter M."/>
            <person name="Diez M.S."/>
            <person name="Solano J."/>
            <person name="Bargiela R."/>
            <person name="Golyshina O.V."/>
            <person name="Manteca A."/>
            <person name="Ramos J.L."/>
            <person name="Gallego J.R."/>
            <person name="Llorente I."/>
            <person name="Martins Dos Santos V.A."/>
            <person name="Jensen O.N."/>
            <person name="Pelaez A.I."/>
            <person name="Sanchez J."/>
            <person name="Ferrer M."/>
        </authorList>
    </citation>
    <scope>NUCLEOTIDE SEQUENCE</scope>
</reference>
<evidence type="ECO:0000256" key="4">
    <source>
        <dbReference type="ARBA" id="ARBA00023136"/>
    </source>
</evidence>
<dbReference type="SUPFAM" id="SSF54427">
    <property type="entry name" value="NTF2-like"/>
    <property type="match status" value="1"/>
</dbReference>
<reference evidence="8" key="1">
    <citation type="submission" date="2013-08" db="EMBL/GenBank/DDBJ databases">
        <authorList>
            <person name="Mendez C."/>
            <person name="Richter M."/>
            <person name="Ferrer M."/>
            <person name="Sanchez J."/>
        </authorList>
    </citation>
    <scope>NUCLEOTIDE SEQUENCE</scope>
</reference>
<dbReference type="Pfam" id="PF04335">
    <property type="entry name" value="VirB8"/>
    <property type="match status" value="1"/>
</dbReference>
<evidence type="ECO:0000259" key="6">
    <source>
        <dbReference type="Pfam" id="PF04335"/>
    </source>
</evidence>
<protein>
    <submittedName>
        <fullName evidence="8">Conjugal transfer protein TrbF</fullName>
    </submittedName>
</protein>
<evidence type="ECO:0000256" key="3">
    <source>
        <dbReference type="ARBA" id="ARBA00022989"/>
    </source>
</evidence>
<dbReference type="AlphaFoldDB" id="T1D589"/>
<comment type="caution">
    <text evidence="8">The sequence shown here is derived from an EMBL/GenBank/DDBJ whole genome shotgun (WGS) entry which is preliminary data.</text>
</comment>
<evidence type="ECO:0000313" key="8">
    <source>
        <dbReference type="EMBL" id="EQD76664.1"/>
    </source>
</evidence>
<evidence type="ECO:0000256" key="2">
    <source>
        <dbReference type="ARBA" id="ARBA00022692"/>
    </source>
</evidence>
<gene>
    <name evidence="8" type="ORF">B1B_01539</name>
    <name evidence="7" type="ORF">B2A_09104</name>
</gene>
<feature type="transmembrane region" description="Helical" evidence="5">
    <location>
        <begin position="29"/>
        <end position="53"/>
    </location>
</feature>
<evidence type="ECO:0000313" key="7">
    <source>
        <dbReference type="EMBL" id="EQD45868.1"/>
    </source>
</evidence>
<comment type="subcellular location">
    <subcellularLocation>
        <location evidence="1">Membrane</location>
        <topology evidence="1">Single-pass membrane protein</topology>
    </subcellularLocation>
</comment>
<name>T1D589_9ZZZZ</name>
<evidence type="ECO:0000256" key="5">
    <source>
        <dbReference type="SAM" id="Phobius"/>
    </source>
</evidence>
<keyword evidence="4 5" id="KW-0472">Membrane</keyword>
<organism evidence="8">
    <name type="scientific">mine drainage metagenome</name>
    <dbReference type="NCBI Taxonomy" id="410659"/>
    <lineage>
        <taxon>unclassified sequences</taxon>
        <taxon>metagenomes</taxon>
        <taxon>ecological metagenomes</taxon>
    </lineage>
</organism>
<dbReference type="GO" id="GO:0016020">
    <property type="term" value="C:membrane"/>
    <property type="evidence" value="ECO:0007669"/>
    <property type="project" value="UniProtKB-SubCell"/>
</dbReference>
<feature type="domain" description="Bacterial virulence protein VirB8" evidence="6">
    <location>
        <begin position="15"/>
        <end position="214"/>
    </location>
</feature>
<dbReference type="InterPro" id="IPR032710">
    <property type="entry name" value="NTF2-like_dom_sf"/>
</dbReference>
<dbReference type="InterPro" id="IPR035658">
    <property type="entry name" value="TrbF"/>
</dbReference>
<keyword evidence="3 5" id="KW-1133">Transmembrane helix</keyword>
<dbReference type="CDD" id="cd16425">
    <property type="entry name" value="TrbF"/>
    <property type="match status" value="1"/>
</dbReference>
<proteinExistence type="predicted"/>
<keyword evidence="2 5" id="KW-0812">Transmembrane</keyword>
<dbReference type="EMBL" id="AUZZ01006573">
    <property type="protein sequence ID" value="EQD45868.1"/>
    <property type="molecule type" value="Genomic_DNA"/>
</dbReference>
<dbReference type="EMBL" id="AUZY01001006">
    <property type="protein sequence ID" value="EQD76664.1"/>
    <property type="molecule type" value="Genomic_DNA"/>
</dbReference>
<dbReference type="InterPro" id="IPR007430">
    <property type="entry name" value="VirB8"/>
</dbReference>
<evidence type="ECO:0000256" key="1">
    <source>
        <dbReference type="ARBA" id="ARBA00004167"/>
    </source>
</evidence>
<sequence length="216" mass="24655">MEKNASEGALWQASYFERFAAPVLARNRLYVLLILQTLALTALALAFVVLLPLQKTVPYLVREHPSGRITTLSLGGLPYTPDRNTLRYFLGRWAVRLLTLNPSLTLSDLTDDYRLTRAAAVAQFTDWVRTTAPFQRLARQVTRVRTVRLESLSFLPGSVVLIRCRTTERSLQGARVHRVEWLITLNYVIIRPRTPEAILHNPIGLFITDFTIQRNL</sequence>
<accession>T1D589</accession>
<dbReference type="Gene3D" id="3.10.450.230">
    <property type="entry name" value="VirB8 protein"/>
    <property type="match status" value="1"/>
</dbReference>